<protein>
    <submittedName>
        <fullName evidence="2">Histidine phosphatase family protein</fullName>
        <ecNumber evidence="2">3.1.3.-</ecNumber>
    </submittedName>
</protein>
<evidence type="ECO:0000313" key="3">
    <source>
        <dbReference type="Proteomes" id="UP001425155"/>
    </source>
</evidence>
<organism evidence="2 3">
    <name type="scientific">Leifsonia stereocauli</name>
    <dbReference type="NCBI Taxonomy" id="3134136"/>
    <lineage>
        <taxon>Bacteria</taxon>
        <taxon>Bacillati</taxon>
        <taxon>Actinomycetota</taxon>
        <taxon>Actinomycetes</taxon>
        <taxon>Micrococcales</taxon>
        <taxon>Microbacteriaceae</taxon>
        <taxon>Leifsonia</taxon>
    </lineage>
</organism>
<proteinExistence type="predicted"/>
<name>A0ABU9W2P1_9MICO</name>
<dbReference type="EC" id="3.1.3.-" evidence="2"/>
<dbReference type="InterPro" id="IPR029033">
    <property type="entry name" value="His_PPase_superfam"/>
</dbReference>
<dbReference type="PANTHER" id="PTHR20935">
    <property type="entry name" value="PHOSPHOGLYCERATE MUTASE-RELATED"/>
    <property type="match status" value="1"/>
</dbReference>
<dbReference type="GO" id="GO:0016787">
    <property type="term" value="F:hydrolase activity"/>
    <property type="evidence" value="ECO:0007669"/>
    <property type="project" value="UniProtKB-KW"/>
</dbReference>
<dbReference type="PANTHER" id="PTHR20935:SF0">
    <property type="entry name" value="SERINE_THREONINE-PROTEIN PHOSPHATASE PGAM5, MITOCHONDRIAL"/>
    <property type="match status" value="1"/>
</dbReference>
<dbReference type="SUPFAM" id="SSF53254">
    <property type="entry name" value="Phosphoglycerate mutase-like"/>
    <property type="match status" value="1"/>
</dbReference>
<evidence type="ECO:0000313" key="2">
    <source>
        <dbReference type="EMBL" id="MEN1946258.1"/>
    </source>
</evidence>
<keyword evidence="1 2" id="KW-0378">Hydrolase</keyword>
<dbReference type="Pfam" id="PF00300">
    <property type="entry name" value="His_Phos_1"/>
    <property type="match status" value="1"/>
</dbReference>
<dbReference type="CDD" id="cd07067">
    <property type="entry name" value="HP_PGM_like"/>
    <property type="match status" value="1"/>
</dbReference>
<dbReference type="Proteomes" id="UP001425155">
    <property type="component" value="Unassembled WGS sequence"/>
</dbReference>
<accession>A0ABU9W2P1</accession>
<keyword evidence="3" id="KW-1185">Reference proteome</keyword>
<dbReference type="InterPro" id="IPR013078">
    <property type="entry name" value="His_Pase_superF_clade-1"/>
</dbReference>
<dbReference type="RefSeq" id="WP_342112717.1">
    <property type="nucleotide sequence ID" value="NZ_JBCAUN010000001.1"/>
</dbReference>
<dbReference type="Gene3D" id="3.40.50.1240">
    <property type="entry name" value="Phosphoglycerate mutase-like"/>
    <property type="match status" value="1"/>
</dbReference>
<sequence>MHTIYLVRHAEAEPGEATDPGLSAAGREQARALGRRLAVEPIRTVLHSPKARAAQTALTVAAHLPSAHVEATDLLDDRTAVPSASRLREYPPHRHAWLAEVPEVEQDIDGHWMTSAWNQLSAPGPEGAVLLVTHAFVVGWFVREVLGAPAEAWLRLMPVLNAGLSIVASNSHGERTLTLFNSVDHL</sequence>
<gene>
    <name evidence="2" type="ORF">WJX64_06865</name>
</gene>
<evidence type="ECO:0000256" key="1">
    <source>
        <dbReference type="ARBA" id="ARBA00022801"/>
    </source>
</evidence>
<dbReference type="SMART" id="SM00855">
    <property type="entry name" value="PGAM"/>
    <property type="match status" value="1"/>
</dbReference>
<reference evidence="2 3" key="1">
    <citation type="submission" date="2024-03" db="EMBL/GenBank/DDBJ databases">
        <title>YIM 134122 draft genome.</title>
        <authorList>
            <person name="Zuo S."/>
            <person name="Xiong L."/>
        </authorList>
    </citation>
    <scope>NUCLEOTIDE SEQUENCE [LARGE SCALE GENOMIC DNA]</scope>
    <source>
        <strain evidence="2 3">YIM 134122</strain>
    </source>
</reference>
<comment type="caution">
    <text evidence="2">The sequence shown here is derived from an EMBL/GenBank/DDBJ whole genome shotgun (WGS) entry which is preliminary data.</text>
</comment>
<dbReference type="InterPro" id="IPR051021">
    <property type="entry name" value="Mito_Ser/Thr_phosphatase"/>
</dbReference>
<dbReference type="EMBL" id="JBCLVG010000001">
    <property type="protein sequence ID" value="MEN1946258.1"/>
    <property type="molecule type" value="Genomic_DNA"/>
</dbReference>